<dbReference type="HOGENOM" id="CLU_1279435_0_0_1"/>
<dbReference type="EnsemblPlants" id="ONIVA12G01770.1">
    <property type="protein sequence ID" value="ONIVA12G01770.1"/>
    <property type="gene ID" value="ONIVA12G01770"/>
</dbReference>
<proteinExistence type="predicted"/>
<dbReference type="Gramene" id="ONIVA12G01770.1">
    <property type="protein sequence ID" value="ONIVA12G01770.1"/>
    <property type="gene ID" value="ONIVA12G01770"/>
</dbReference>
<feature type="region of interest" description="Disordered" evidence="1">
    <location>
        <begin position="27"/>
        <end position="53"/>
    </location>
</feature>
<keyword evidence="3" id="KW-1185">Reference proteome</keyword>
<name>A0A0E0J6D8_ORYNI</name>
<dbReference type="Proteomes" id="UP000006591">
    <property type="component" value="Chromosome 12"/>
</dbReference>
<evidence type="ECO:0000313" key="3">
    <source>
        <dbReference type="Proteomes" id="UP000006591"/>
    </source>
</evidence>
<organism evidence="2">
    <name type="scientific">Oryza nivara</name>
    <name type="common">Indian wild rice</name>
    <name type="synonym">Oryza sativa f. spontanea</name>
    <dbReference type="NCBI Taxonomy" id="4536"/>
    <lineage>
        <taxon>Eukaryota</taxon>
        <taxon>Viridiplantae</taxon>
        <taxon>Streptophyta</taxon>
        <taxon>Embryophyta</taxon>
        <taxon>Tracheophyta</taxon>
        <taxon>Spermatophyta</taxon>
        <taxon>Magnoliopsida</taxon>
        <taxon>Liliopsida</taxon>
        <taxon>Poales</taxon>
        <taxon>Poaceae</taxon>
        <taxon>BOP clade</taxon>
        <taxon>Oryzoideae</taxon>
        <taxon>Oryzeae</taxon>
        <taxon>Oryzinae</taxon>
        <taxon>Oryza</taxon>
    </lineage>
</organism>
<evidence type="ECO:0000313" key="2">
    <source>
        <dbReference type="EnsemblPlants" id="ONIVA12G01770.1"/>
    </source>
</evidence>
<reference evidence="2" key="2">
    <citation type="submission" date="2018-04" db="EMBL/GenBank/DDBJ databases">
        <title>OnivRS2 (Oryza nivara Reference Sequence Version 2).</title>
        <authorList>
            <person name="Zhang J."/>
            <person name="Kudrna D."/>
            <person name="Lee S."/>
            <person name="Talag J."/>
            <person name="Rajasekar S."/>
            <person name="Welchert J."/>
            <person name="Hsing Y.-I."/>
            <person name="Wing R.A."/>
        </authorList>
    </citation>
    <scope>NUCLEOTIDE SEQUENCE [LARGE SCALE GENOMIC DNA]</scope>
    <source>
        <strain evidence="2">SL10</strain>
    </source>
</reference>
<accession>A0A0E0J6D8</accession>
<feature type="compositionally biased region" description="Basic and acidic residues" evidence="1">
    <location>
        <begin position="32"/>
        <end position="48"/>
    </location>
</feature>
<protein>
    <submittedName>
        <fullName evidence="2">Uncharacterized protein</fullName>
    </submittedName>
</protein>
<evidence type="ECO:0000256" key="1">
    <source>
        <dbReference type="SAM" id="MobiDB-lite"/>
    </source>
</evidence>
<dbReference type="AlphaFoldDB" id="A0A0E0J6D8"/>
<sequence>MGEGAGAQERWEGKRWEGGVESIWNEEVAGCDSRKGSTRERPPRRLDLEASSTTTGACLSSAHGLHRLPFHRHRSAPRWRAIRRNQRPSSSSAAAVPPSSAGGLQIATIAHACCPRPPPVEDAEESENPDAASMQMRIILTTMYIETFIVQSIGTNPCSWCRWLWDASLDVHG</sequence>
<reference evidence="2" key="1">
    <citation type="submission" date="2015-04" db="UniProtKB">
        <authorList>
            <consortium name="EnsemblPlants"/>
        </authorList>
    </citation>
    <scope>IDENTIFICATION</scope>
    <source>
        <strain evidence="2">SL10</strain>
    </source>
</reference>
<dbReference type="OMA" id="IPHERNS"/>